<reference evidence="3" key="1">
    <citation type="submission" date="2013-09" db="EMBL/GenBank/DDBJ databases">
        <title>The Genome Sequence of Anopheles maculatus species B.</title>
        <authorList>
            <consortium name="The Broad Institute Genomics Platform"/>
            <person name="Neafsey D.E."/>
            <person name="Besansky N."/>
            <person name="Howell P."/>
            <person name="Walton C."/>
            <person name="Young S.K."/>
            <person name="Zeng Q."/>
            <person name="Gargeya S."/>
            <person name="Fitzgerald M."/>
            <person name="Haas B."/>
            <person name="Abouelleil A."/>
            <person name="Allen A.W."/>
            <person name="Alvarado L."/>
            <person name="Arachchi H.M."/>
            <person name="Berlin A.M."/>
            <person name="Chapman S.B."/>
            <person name="Gainer-Dewar J."/>
            <person name="Goldberg J."/>
            <person name="Griggs A."/>
            <person name="Gujja S."/>
            <person name="Hansen M."/>
            <person name="Howarth C."/>
            <person name="Imamovic A."/>
            <person name="Ireland A."/>
            <person name="Larimer J."/>
            <person name="McCowan C."/>
            <person name="Murphy C."/>
            <person name="Pearson M."/>
            <person name="Poon T.W."/>
            <person name="Priest M."/>
            <person name="Roberts A."/>
            <person name="Saif S."/>
            <person name="Shea T."/>
            <person name="Sisk P."/>
            <person name="Sykes S."/>
            <person name="Wortman J."/>
            <person name="Nusbaum C."/>
            <person name="Birren B."/>
        </authorList>
    </citation>
    <scope>NUCLEOTIDE SEQUENCE [LARGE SCALE GENOMIC DNA]</scope>
    <source>
        <strain evidence="3">maculatus3</strain>
    </source>
</reference>
<reference evidence="2" key="2">
    <citation type="submission" date="2020-05" db="UniProtKB">
        <authorList>
            <consortium name="EnsemblMetazoa"/>
        </authorList>
    </citation>
    <scope>IDENTIFICATION</scope>
    <source>
        <strain evidence="2">maculatus3</strain>
    </source>
</reference>
<organism evidence="2 3">
    <name type="scientific">Anopheles maculatus</name>
    <dbReference type="NCBI Taxonomy" id="74869"/>
    <lineage>
        <taxon>Eukaryota</taxon>
        <taxon>Metazoa</taxon>
        <taxon>Ecdysozoa</taxon>
        <taxon>Arthropoda</taxon>
        <taxon>Hexapoda</taxon>
        <taxon>Insecta</taxon>
        <taxon>Pterygota</taxon>
        <taxon>Neoptera</taxon>
        <taxon>Endopterygota</taxon>
        <taxon>Diptera</taxon>
        <taxon>Nematocera</taxon>
        <taxon>Culicoidea</taxon>
        <taxon>Culicidae</taxon>
        <taxon>Anophelinae</taxon>
        <taxon>Anopheles</taxon>
        <taxon>Anopheles maculatus group</taxon>
    </lineage>
</organism>
<keyword evidence="3" id="KW-1185">Reference proteome</keyword>
<evidence type="ECO:0000256" key="1">
    <source>
        <dbReference type="SAM" id="MobiDB-lite"/>
    </source>
</evidence>
<evidence type="ECO:0000313" key="2">
    <source>
        <dbReference type="EnsemblMetazoa" id="AMAM017710-PA"/>
    </source>
</evidence>
<name>A0A182T1G2_9DIPT</name>
<dbReference type="Proteomes" id="UP000075901">
    <property type="component" value="Unassembled WGS sequence"/>
</dbReference>
<sequence>MFRCWRACNPRPDPVGCDYPIYEALVPVRPLGAPVLPRRAPLPLPAGREWISSSDDESPERAVAVWNPTYEYLERCDAFRIENPAFHRMLLTRDDFIVQFAFVVVSIVDPTGRMEHGDHHEQVQGVHPYGASNATTLEQT</sequence>
<accession>A0A182T1G2</accession>
<dbReference type="VEuPathDB" id="VectorBase:AMAM017710"/>
<feature type="region of interest" description="Disordered" evidence="1">
    <location>
        <begin position="115"/>
        <end position="140"/>
    </location>
</feature>
<protein>
    <submittedName>
        <fullName evidence="2">Uncharacterized protein</fullName>
    </submittedName>
</protein>
<proteinExistence type="predicted"/>
<evidence type="ECO:0000313" key="3">
    <source>
        <dbReference type="Proteomes" id="UP000075901"/>
    </source>
</evidence>
<dbReference type="EnsemblMetazoa" id="AMAM017710-RA">
    <property type="protein sequence ID" value="AMAM017710-PA"/>
    <property type="gene ID" value="AMAM017710"/>
</dbReference>
<dbReference type="AlphaFoldDB" id="A0A182T1G2"/>